<feature type="compositionally biased region" description="Polar residues" evidence="6">
    <location>
        <begin position="203"/>
        <end position="212"/>
    </location>
</feature>
<dbReference type="CDD" id="cd07730">
    <property type="entry name" value="metallo-hydrolase-like_MBL-fold"/>
    <property type="match status" value="1"/>
</dbReference>
<dbReference type="eggNOG" id="ENOG502SJM6">
    <property type="taxonomic scope" value="Eukaryota"/>
</dbReference>
<protein>
    <recommendedName>
        <fullName evidence="7">Metallo-beta-lactamase domain-containing protein</fullName>
    </recommendedName>
</protein>
<evidence type="ECO:0000256" key="3">
    <source>
        <dbReference type="ARBA" id="ARBA00022723"/>
    </source>
</evidence>
<comment type="similarity">
    <text evidence="2">Belongs to the metallo-beta-lactamase superfamily.</text>
</comment>
<dbReference type="GO" id="GO:0016787">
    <property type="term" value="F:hydrolase activity"/>
    <property type="evidence" value="ECO:0007669"/>
    <property type="project" value="UniProtKB-KW"/>
</dbReference>
<keyword evidence="5" id="KW-0862">Zinc</keyword>
<dbReference type="RefSeq" id="XP_007912931.1">
    <property type="nucleotide sequence ID" value="XM_007914740.1"/>
</dbReference>
<dbReference type="Gene3D" id="3.60.15.10">
    <property type="entry name" value="Ribonuclease Z/Hydroxyacylglutathione hydrolase-like"/>
    <property type="match status" value="2"/>
</dbReference>
<dbReference type="InterPro" id="IPR001279">
    <property type="entry name" value="Metallo-B-lactamas"/>
</dbReference>
<evidence type="ECO:0000256" key="1">
    <source>
        <dbReference type="ARBA" id="ARBA00001947"/>
    </source>
</evidence>
<proteinExistence type="inferred from homology"/>
<dbReference type="GeneID" id="19322391"/>
<dbReference type="GO" id="GO:0046872">
    <property type="term" value="F:metal ion binding"/>
    <property type="evidence" value="ECO:0007669"/>
    <property type="project" value="UniProtKB-KW"/>
</dbReference>
<name>R8BSL2_PHAM7</name>
<keyword evidence="3" id="KW-0479">Metal-binding</keyword>
<dbReference type="PANTHER" id="PTHR42978:SF2">
    <property type="entry name" value="102 KBASES UNSTABLE REGION: FROM 1 TO 119443"/>
    <property type="match status" value="1"/>
</dbReference>
<dbReference type="HOGENOM" id="CLU_030571_1_1_1"/>
<reference evidence="9" key="1">
    <citation type="journal article" date="2013" name="Genome Announc.">
        <title>Draft genome sequence of the ascomycete Phaeoacremonium aleophilum strain UCR-PA7, a causal agent of the esca disease complex in grapevines.</title>
        <authorList>
            <person name="Blanco-Ulate B."/>
            <person name="Rolshausen P."/>
            <person name="Cantu D."/>
        </authorList>
    </citation>
    <scope>NUCLEOTIDE SEQUENCE [LARGE SCALE GENOMIC DNA]</scope>
    <source>
        <strain evidence="9">UCR-PA7</strain>
    </source>
</reference>
<sequence length="350" mass="38131">MGAATDSGSAVYVTVSALDAGHLTLPERLFVTDADPEKRSTVPSLSFLIQHPSPSPSRTSSKTTNIVFDLGVKRDLTGYPPAQQAHIAQRQPTITDPDCAASLRYGNSQEKRAEVLLDPGKDIDTVILSHVHWDHVGTPSDFSNATFAVGSGTLDLLKHGAGPLYPAEIFNDDELPKSRTVEFPPVSRTGSGQYDTAEHTPKHTPTPSNSQVKLPPSAAKWSWEPLAAFPHALDFFGDGSLYVIDSPGHLYGHVNLLARVGDRKYVYLGGDCCHDPRILSGEKDIALYDDGRGGKRSVHVDTGVARKTLDQITEFVKERREGGVLEVETVVAHDGVWRAQNRHRFWPGNL</sequence>
<dbReference type="SUPFAM" id="SSF56281">
    <property type="entry name" value="Metallo-hydrolase/oxidoreductase"/>
    <property type="match status" value="1"/>
</dbReference>
<dbReference type="Proteomes" id="UP000014074">
    <property type="component" value="Unassembled WGS sequence"/>
</dbReference>
<dbReference type="InterPro" id="IPR051013">
    <property type="entry name" value="MBL_superfamily_lactonases"/>
</dbReference>
<dbReference type="KEGG" id="tmn:UCRPA7_2169"/>
<organism evidence="8 9">
    <name type="scientific">Phaeoacremonium minimum (strain UCR-PA7)</name>
    <name type="common">Esca disease fungus</name>
    <name type="synonym">Togninia minima</name>
    <dbReference type="NCBI Taxonomy" id="1286976"/>
    <lineage>
        <taxon>Eukaryota</taxon>
        <taxon>Fungi</taxon>
        <taxon>Dikarya</taxon>
        <taxon>Ascomycota</taxon>
        <taxon>Pezizomycotina</taxon>
        <taxon>Sordariomycetes</taxon>
        <taxon>Sordariomycetidae</taxon>
        <taxon>Togniniales</taxon>
        <taxon>Togniniaceae</taxon>
        <taxon>Phaeoacremonium</taxon>
    </lineage>
</organism>
<feature type="region of interest" description="Disordered" evidence="6">
    <location>
        <begin position="178"/>
        <end position="215"/>
    </location>
</feature>
<accession>R8BSL2</accession>
<keyword evidence="9" id="KW-1185">Reference proteome</keyword>
<dbReference type="InterPro" id="IPR036866">
    <property type="entry name" value="RibonucZ/Hydroxyglut_hydro"/>
</dbReference>
<keyword evidence="4" id="KW-0378">Hydrolase</keyword>
<evidence type="ECO:0000313" key="9">
    <source>
        <dbReference type="Proteomes" id="UP000014074"/>
    </source>
</evidence>
<evidence type="ECO:0000256" key="4">
    <source>
        <dbReference type="ARBA" id="ARBA00022801"/>
    </source>
</evidence>
<dbReference type="EMBL" id="KB932925">
    <property type="protein sequence ID" value="EOO02331.1"/>
    <property type="molecule type" value="Genomic_DNA"/>
</dbReference>
<comment type="cofactor">
    <cofactor evidence="1">
        <name>Zn(2+)</name>
        <dbReference type="ChEBI" id="CHEBI:29105"/>
    </cofactor>
</comment>
<feature type="domain" description="Metallo-beta-lactamase" evidence="7">
    <location>
        <begin position="113"/>
        <end position="171"/>
    </location>
</feature>
<dbReference type="PANTHER" id="PTHR42978">
    <property type="entry name" value="QUORUM-QUENCHING LACTONASE YTNP-RELATED-RELATED"/>
    <property type="match status" value="1"/>
</dbReference>
<evidence type="ECO:0000256" key="6">
    <source>
        <dbReference type="SAM" id="MobiDB-lite"/>
    </source>
</evidence>
<dbReference type="OrthoDB" id="21615at2759"/>
<gene>
    <name evidence="8" type="ORF">UCRPA7_2169</name>
</gene>
<evidence type="ECO:0000256" key="5">
    <source>
        <dbReference type="ARBA" id="ARBA00022833"/>
    </source>
</evidence>
<evidence type="ECO:0000259" key="7">
    <source>
        <dbReference type="Pfam" id="PF00753"/>
    </source>
</evidence>
<dbReference type="AlphaFoldDB" id="R8BSL2"/>
<evidence type="ECO:0000313" key="8">
    <source>
        <dbReference type="EMBL" id="EOO02331.1"/>
    </source>
</evidence>
<dbReference type="Pfam" id="PF00753">
    <property type="entry name" value="Lactamase_B"/>
    <property type="match status" value="1"/>
</dbReference>
<evidence type="ECO:0000256" key="2">
    <source>
        <dbReference type="ARBA" id="ARBA00007749"/>
    </source>
</evidence>